<evidence type="ECO:0000313" key="23">
    <source>
        <dbReference type="EMBL" id="KAJ7030119.1"/>
    </source>
</evidence>
<feature type="binding site" evidence="20">
    <location>
        <position position="87"/>
    </location>
    <ligand>
        <name>[2Fe-2S] cluster</name>
        <dbReference type="ChEBI" id="CHEBI:190135"/>
        <label>1</label>
    </ligand>
</feature>
<dbReference type="InterPro" id="IPR046867">
    <property type="entry name" value="AldOxase/xan_DH_MoCoBD2"/>
</dbReference>
<keyword evidence="12 20" id="KW-0411">Iron-sulfur</keyword>
<feature type="binding site" evidence="20">
    <location>
        <position position="959"/>
    </location>
    <ligand>
        <name>Mo-molybdopterin</name>
        <dbReference type="ChEBI" id="CHEBI:71302"/>
    </ligand>
    <ligandPart>
        <name>Mo</name>
        <dbReference type="ChEBI" id="CHEBI:28685"/>
    </ligandPart>
</feature>
<gene>
    <name evidence="23" type="ORF">C8F04DRAFT_1114685</name>
</gene>
<dbReference type="InterPro" id="IPR002888">
    <property type="entry name" value="2Fe-2S-bd"/>
</dbReference>
<comment type="cofactor">
    <cofactor evidence="20">
        <name>Mo-molybdopterin</name>
        <dbReference type="ChEBI" id="CHEBI:71302"/>
    </cofactor>
    <text evidence="20">Binds 1 Mo-molybdopterin (Mo-MPT) cofactor per subunit.</text>
</comment>
<evidence type="ECO:0000256" key="13">
    <source>
        <dbReference type="ARBA" id="ARBA00023027"/>
    </source>
</evidence>
<dbReference type="InterPro" id="IPR036010">
    <property type="entry name" value="2Fe-2S_ferredoxin-like_sf"/>
</dbReference>
<keyword evidence="7 20" id="KW-0001">2Fe-2S</keyword>
<comment type="catalytic activity">
    <reaction evidence="16">
        <text>xanthine + NAD(+) + H2O = urate + NADH + H(+)</text>
        <dbReference type="Rhea" id="RHEA:16669"/>
        <dbReference type="ChEBI" id="CHEBI:15377"/>
        <dbReference type="ChEBI" id="CHEBI:15378"/>
        <dbReference type="ChEBI" id="CHEBI:17712"/>
        <dbReference type="ChEBI" id="CHEBI:17775"/>
        <dbReference type="ChEBI" id="CHEBI:57540"/>
        <dbReference type="ChEBI" id="CHEBI:57945"/>
        <dbReference type="EC" id="1.17.1.4"/>
    </reaction>
</comment>
<dbReference type="FunFam" id="3.30.365.10:FF:000002">
    <property type="entry name" value="Xanthine dehydrogenase oxidase"/>
    <property type="match status" value="1"/>
</dbReference>
<dbReference type="Pfam" id="PF01799">
    <property type="entry name" value="Fer2_2"/>
    <property type="match status" value="1"/>
</dbReference>
<dbReference type="GO" id="GO:0005506">
    <property type="term" value="F:iron ion binding"/>
    <property type="evidence" value="ECO:0007669"/>
    <property type="project" value="InterPro"/>
</dbReference>
<feature type="binding site" evidence="20">
    <location>
        <position position="166"/>
    </location>
    <ligand>
        <name>[2Fe-2S] cluster</name>
        <dbReference type="ChEBI" id="CHEBI:190135"/>
        <label>2</label>
    </ligand>
</feature>
<dbReference type="PROSITE" id="PS00197">
    <property type="entry name" value="2FE2S_FER_1"/>
    <property type="match status" value="1"/>
</dbReference>
<keyword evidence="13" id="KW-0520">NAD</keyword>
<dbReference type="Gene3D" id="3.30.365.10">
    <property type="entry name" value="Aldehyde oxidase/xanthine dehydrogenase, molybdopterin binding domain"/>
    <property type="match status" value="4"/>
</dbReference>
<comment type="cofactor">
    <cofactor evidence="15">
        <name>[2Fe-2S] cluster</name>
        <dbReference type="ChEBI" id="CHEBI:190135"/>
    </cofactor>
</comment>
<feature type="binding site" evidence="20">
    <location>
        <position position="126"/>
    </location>
    <ligand>
        <name>[2Fe-2S] cluster</name>
        <dbReference type="ChEBI" id="CHEBI:190135"/>
        <label>2</label>
    </ligand>
</feature>
<dbReference type="FunFam" id="3.30.465.10:FF:000004">
    <property type="entry name" value="Xanthine dehydrogenase/oxidase"/>
    <property type="match status" value="1"/>
</dbReference>
<evidence type="ECO:0000256" key="16">
    <source>
        <dbReference type="ARBA" id="ARBA00049017"/>
    </source>
</evidence>
<protein>
    <recommendedName>
        <fullName evidence="4">xanthine dehydrogenase</fullName>
        <ecNumber evidence="4">1.17.1.4</ecNumber>
    </recommendedName>
</protein>
<evidence type="ECO:0000256" key="4">
    <source>
        <dbReference type="ARBA" id="ARBA00013123"/>
    </source>
</evidence>
<dbReference type="EMBL" id="JARJCM010000094">
    <property type="protein sequence ID" value="KAJ7030119.1"/>
    <property type="molecule type" value="Genomic_DNA"/>
</dbReference>
<feature type="binding site" evidence="20">
    <location>
        <position position="129"/>
    </location>
    <ligand>
        <name>[2Fe-2S] cluster</name>
        <dbReference type="ChEBI" id="CHEBI:190135"/>
        <label>2</label>
    </ligand>
</feature>
<dbReference type="PROSITE" id="PS51085">
    <property type="entry name" value="2FE2S_FER_2"/>
    <property type="match status" value="1"/>
</dbReference>
<evidence type="ECO:0000259" key="21">
    <source>
        <dbReference type="PROSITE" id="PS51085"/>
    </source>
</evidence>
<keyword evidence="5 20" id="KW-0500">Molybdenum</keyword>
<evidence type="ECO:0000313" key="24">
    <source>
        <dbReference type="Proteomes" id="UP001218188"/>
    </source>
</evidence>
<comment type="caution">
    <text evidence="23">The sequence shown here is derived from an EMBL/GenBank/DDBJ whole genome shotgun (WGS) entry which is preliminary data.</text>
</comment>
<dbReference type="Pfam" id="PF00941">
    <property type="entry name" value="FAD_binding_5"/>
    <property type="match status" value="1"/>
</dbReference>
<accession>A0AAD6SM74</accession>
<dbReference type="InterPro" id="IPR006058">
    <property type="entry name" value="2Fe2S_fd_BS"/>
</dbReference>
<dbReference type="PROSITE" id="PS51387">
    <property type="entry name" value="FAD_PCMH"/>
    <property type="match status" value="1"/>
</dbReference>
<keyword evidence="24" id="KW-1185">Reference proteome</keyword>
<evidence type="ECO:0000256" key="3">
    <source>
        <dbReference type="ARBA" id="ARBA00006849"/>
    </source>
</evidence>
<dbReference type="GO" id="GO:0071949">
    <property type="term" value="F:FAD binding"/>
    <property type="evidence" value="ECO:0007669"/>
    <property type="project" value="InterPro"/>
</dbReference>
<dbReference type="Pfam" id="PF01315">
    <property type="entry name" value="Ald_Xan_dh_C"/>
    <property type="match status" value="1"/>
</dbReference>
<dbReference type="PANTHER" id="PTHR45444">
    <property type="entry name" value="XANTHINE DEHYDROGENASE"/>
    <property type="match status" value="1"/>
</dbReference>
<dbReference type="InterPro" id="IPR000674">
    <property type="entry name" value="Ald_Oxase/Xan_DH_a/b"/>
</dbReference>
<dbReference type="Proteomes" id="UP001218188">
    <property type="component" value="Unassembled WGS sequence"/>
</dbReference>
<dbReference type="SUPFAM" id="SSF54665">
    <property type="entry name" value="CO dehydrogenase molybdoprotein N-domain-like"/>
    <property type="match status" value="1"/>
</dbReference>
<evidence type="ECO:0000256" key="2">
    <source>
        <dbReference type="ARBA" id="ARBA00004275"/>
    </source>
</evidence>
<evidence type="ECO:0000259" key="22">
    <source>
        <dbReference type="PROSITE" id="PS51387"/>
    </source>
</evidence>
<dbReference type="InterPro" id="IPR036683">
    <property type="entry name" value="CO_DH_flav_C_dom_sf"/>
</dbReference>
<dbReference type="SMART" id="SM01092">
    <property type="entry name" value="CO_deh_flav_C"/>
    <property type="match status" value="1"/>
</dbReference>
<keyword evidence="10" id="KW-0560">Oxidoreductase</keyword>
<feature type="binding site" evidence="20">
    <location>
        <position position="845"/>
    </location>
    <ligand>
        <name>Mo-molybdopterin</name>
        <dbReference type="ChEBI" id="CHEBI:71302"/>
    </ligand>
    <ligandPart>
        <name>Mo</name>
        <dbReference type="ChEBI" id="CHEBI:28685"/>
    </ligandPart>
</feature>
<evidence type="ECO:0000256" key="8">
    <source>
        <dbReference type="ARBA" id="ARBA00022723"/>
    </source>
</evidence>
<feature type="binding site" evidence="20">
    <location>
        <position position="62"/>
    </location>
    <ligand>
        <name>[2Fe-2S] cluster</name>
        <dbReference type="ChEBI" id="CHEBI:190135"/>
        <label>1</label>
    </ligand>
</feature>
<dbReference type="SMART" id="SM01008">
    <property type="entry name" value="Ald_Xan_dh_C"/>
    <property type="match status" value="1"/>
</dbReference>
<feature type="binding site" evidence="19">
    <location>
        <position position="405"/>
    </location>
    <ligand>
        <name>FAD</name>
        <dbReference type="ChEBI" id="CHEBI:57692"/>
    </ligand>
</feature>
<evidence type="ECO:0000256" key="7">
    <source>
        <dbReference type="ARBA" id="ARBA00022714"/>
    </source>
</evidence>
<feature type="binding site" evidence="19">
    <location>
        <position position="849"/>
    </location>
    <ligand>
        <name>substrate</name>
    </ligand>
</feature>
<dbReference type="InterPro" id="IPR001041">
    <property type="entry name" value="2Fe-2S_ferredoxin-type"/>
</dbReference>
<evidence type="ECO:0000256" key="14">
    <source>
        <dbReference type="ARBA" id="ARBA00023140"/>
    </source>
</evidence>
<feature type="binding site" evidence="19">
    <location>
        <position position="471"/>
    </location>
    <ligand>
        <name>FAD</name>
        <dbReference type="ChEBI" id="CHEBI:57692"/>
    </ligand>
</feature>
<feature type="binding site" evidence="20">
    <location>
        <position position="57"/>
    </location>
    <ligand>
        <name>[2Fe-2S] cluster</name>
        <dbReference type="ChEBI" id="CHEBI:190135"/>
        <label>1</label>
    </ligand>
</feature>
<dbReference type="Gene3D" id="3.30.465.10">
    <property type="match status" value="1"/>
</dbReference>
<feature type="binding site" evidence="20">
    <location>
        <position position="168"/>
    </location>
    <ligand>
        <name>[2Fe-2S] cluster</name>
        <dbReference type="ChEBI" id="CHEBI:190135"/>
        <label>2</label>
    </ligand>
</feature>
<dbReference type="SUPFAM" id="SSF56003">
    <property type="entry name" value="Molybdenum cofactor-binding domain"/>
    <property type="match status" value="1"/>
</dbReference>
<dbReference type="Pfam" id="PF00111">
    <property type="entry name" value="Fer2"/>
    <property type="match status" value="1"/>
</dbReference>
<evidence type="ECO:0000256" key="19">
    <source>
        <dbReference type="PIRSR" id="PIRSR000127-2"/>
    </source>
</evidence>
<dbReference type="EC" id="1.17.1.4" evidence="4"/>
<dbReference type="Gene3D" id="1.10.150.120">
    <property type="entry name" value="[2Fe-2S]-binding domain"/>
    <property type="match status" value="1"/>
</dbReference>
<dbReference type="InterPro" id="IPR008274">
    <property type="entry name" value="AldOxase/xan_DH_MoCoBD1"/>
</dbReference>
<evidence type="ECO:0000256" key="6">
    <source>
        <dbReference type="ARBA" id="ARBA00022630"/>
    </source>
</evidence>
<dbReference type="InterPro" id="IPR016169">
    <property type="entry name" value="FAD-bd_PCMH_sub2"/>
</dbReference>
<feature type="binding site" evidence="19">
    <location>
        <position position="382"/>
    </location>
    <ligand>
        <name>FAD</name>
        <dbReference type="ChEBI" id="CHEBI:57692"/>
    </ligand>
</feature>
<evidence type="ECO:0000256" key="5">
    <source>
        <dbReference type="ARBA" id="ARBA00022505"/>
    </source>
</evidence>
<dbReference type="GO" id="GO:0005777">
    <property type="term" value="C:peroxisome"/>
    <property type="evidence" value="ECO:0007669"/>
    <property type="project" value="UniProtKB-SubCell"/>
</dbReference>
<keyword evidence="14" id="KW-0576">Peroxisome</keyword>
<name>A0AAD6SM74_9AGAR</name>
<dbReference type="Pfam" id="PF03450">
    <property type="entry name" value="CO_deh_flav_C"/>
    <property type="match status" value="1"/>
</dbReference>
<dbReference type="InterPro" id="IPR012675">
    <property type="entry name" value="Beta-grasp_dom_sf"/>
</dbReference>
<evidence type="ECO:0000256" key="12">
    <source>
        <dbReference type="ARBA" id="ARBA00023014"/>
    </source>
</evidence>
<evidence type="ECO:0000256" key="18">
    <source>
        <dbReference type="PIRSR" id="PIRSR000127-1"/>
    </source>
</evidence>
<feature type="binding site" evidence="19">
    <location>
        <begin position="299"/>
        <end position="306"/>
    </location>
    <ligand>
        <name>FAD</name>
        <dbReference type="ChEBI" id="CHEBI:57692"/>
    </ligand>
</feature>
<proteinExistence type="inferred from homology"/>
<dbReference type="InterPro" id="IPR036884">
    <property type="entry name" value="2Fe-2S-bd_dom_sf"/>
</dbReference>
<feature type="domain" description="FAD-binding PCMH-type" evidence="22">
    <location>
        <begin position="271"/>
        <end position="461"/>
    </location>
</feature>
<dbReference type="PIRSF" id="PIRSF000127">
    <property type="entry name" value="Xanthine_DH"/>
    <property type="match status" value="1"/>
</dbReference>
<dbReference type="GO" id="GO:0004854">
    <property type="term" value="F:xanthine dehydrogenase activity"/>
    <property type="evidence" value="ECO:0007669"/>
    <property type="project" value="UniProtKB-EC"/>
</dbReference>
<dbReference type="InterPro" id="IPR005107">
    <property type="entry name" value="CO_DH_flav_C"/>
</dbReference>
<feature type="binding site" evidence="19">
    <location>
        <position position="961"/>
    </location>
    <ligand>
        <name>substrate</name>
    </ligand>
</feature>
<comment type="cofactor">
    <cofactor evidence="1 19">
        <name>FAD</name>
        <dbReference type="ChEBI" id="CHEBI:57692"/>
    </cofactor>
</comment>
<evidence type="ECO:0000256" key="10">
    <source>
        <dbReference type="ARBA" id="ARBA00023002"/>
    </source>
</evidence>
<dbReference type="Pfam" id="PF02738">
    <property type="entry name" value="MoCoBD_1"/>
    <property type="match status" value="1"/>
</dbReference>
<dbReference type="InterPro" id="IPR002346">
    <property type="entry name" value="Mopterin_DH_FAD-bd"/>
</dbReference>
<dbReference type="InterPro" id="IPR036318">
    <property type="entry name" value="FAD-bd_PCMH-like_sf"/>
</dbReference>
<feature type="binding site" evidence="19">
    <location>
        <begin position="392"/>
        <end position="396"/>
    </location>
    <ligand>
        <name>FAD</name>
        <dbReference type="ChEBI" id="CHEBI:57692"/>
    </ligand>
</feature>
<evidence type="ECO:0000256" key="1">
    <source>
        <dbReference type="ARBA" id="ARBA00001974"/>
    </source>
</evidence>
<evidence type="ECO:0000256" key="11">
    <source>
        <dbReference type="ARBA" id="ARBA00023004"/>
    </source>
</evidence>
<dbReference type="Gene3D" id="3.30.390.50">
    <property type="entry name" value="CO dehydrogenase flavoprotein, C-terminal domain"/>
    <property type="match status" value="1"/>
</dbReference>
<feature type="binding site" evidence="20">
    <location>
        <position position="814"/>
    </location>
    <ligand>
        <name>Mo-molybdopterin</name>
        <dbReference type="ChEBI" id="CHEBI:71302"/>
    </ligand>
    <ligandPart>
        <name>Mo</name>
        <dbReference type="ChEBI" id="CHEBI:28685"/>
    </ligandPart>
</feature>
<dbReference type="InterPro" id="IPR036856">
    <property type="entry name" value="Ald_Oxase/Xan_DH_a/b_sf"/>
</dbReference>
<comment type="catalytic activity">
    <reaction evidence="17">
        <text>hypoxanthine + NAD(+) + H2O = xanthine + NADH + H(+)</text>
        <dbReference type="Rhea" id="RHEA:24670"/>
        <dbReference type="ChEBI" id="CHEBI:15377"/>
        <dbReference type="ChEBI" id="CHEBI:15378"/>
        <dbReference type="ChEBI" id="CHEBI:17368"/>
        <dbReference type="ChEBI" id="CHEBI:17712"/>
        <dbReference type="ChEBI" id="CHEBI:57540"/>
        <dbReference type="ChEBI" id="CHEBI:57945"/>
        <dbReference type="EC" id="1.17.1.4"/>
    </reaction>
</comment>
<dbReference type="FunFam" id="3.30.43.10:FF:000001">
    <property type="entry name" value="Xanthine dehydrogenase/oxidase"/>
    <property type="match status" value="1"/>
</dbReference>
<dbReference type="InterPro" id="IPR016166">
    <property type="entry name" value="FAD-bd_PCMH"/>
</dbReference>
<comment type="subcellular location">
    <subcellularLocation>
        <location evidence="2">Peroxisome</location>
    </subcellularLocation>
</comment>
<keyword evidence="8 20" id="KW-0479">Metal-binding</keyword>
<dbReference type="Gene3D" id="3.90.1170.50">
    <property type="entry name" value="Aldehyde oxidase/xanthine dehydrogenase, a/b hammerhead"/>
    <property type="match status" value="1"/>
</dbReference>
<dbReference type="InterPro" id="IPR016208">
    <property type="entry name" value="Ald_Oxase/xanthine_DH-like"/>
</dbReference>
<dbReference type="FunFam" id="3.30.365.10:FF:000003">
    <property type="entry name" value="Aldehyde oxidase 1"/>
    <property type="match status" value="1"/>
</dbReference>
<dbReference type="SUPFAM" id="SSF55447">
    <property type="entry name" value="CO dehydrogenase flavoprotein C-terminal domain-like"/>
    <property type="match status" value="1"/>
</dbReference>
<evidence type="ECO:0000256" key="9">
    <source>
        <dbReference type="ARBA" id="ARBA00022827"/>
    </source>
</evidence>
<comment type="similarity">
    <text evidence="3">Belongs to the xanthine dehydrogenase family.</text>
</comment>
<organism evidence="23 24">
    <name type="scientific">Mycena alexandri</name>
    <dbReference type="NCBI Taxonomy" id="1745969"/>
    <lineage>
        <taxon>Eukaryota</taxon>
        <taxon>Fungi</taxon>
        <taxon>Dikarya</taxon>
        <taxon>Basidiomycota</taxon>
        <taxon>Agaricomycotina</taxon>
        <taxon>Agaricomycetes</taxon>
        <taxon>Agaricomycetidae</taxon>
        <taxon>Agaricales</taxon>
        <taxon>Marasmiineae</taxon>
        <taxon>Mycenaceae</taxon>
        <taxon>Mycena</taxon>
    </lineage>
</organism>
<reference evidence="23" key="1">
    <citation type="submission" date="2023-03" db="EMBL/GenBank/DDBJ databases">
        <title>Massive genome expansion in bonnet fungi (Mycena s.s.) driven by repeated elements and novel gene families across ecological guilds.</title>
        <authorList>
            <consortium name="Lawrence Berkeley National Laboratory"/>
            <person name="Harder C.B."/>
            <person name="Miyauchi S."/>
            <person name="Viragh M."/>
            <person name="Kuo A."/>
            <person name="Thoen E."/>
            <person name="Andreopoulos B."/>
            <person name="Lu D."/>
            <person name="Skrede I."/>
            <person name="Drula E."/>
            <person name="Henrissat B."/>
            <person name="Morin E."/>
            <person name="Kohler A."/>
            <person name="Barry K."/>
            <person name="LaButti K."/>
            <person name="Morin E."/>
            <person name="Salamov A."/>
            <person name="Lipzen A."/>
            <person name="Mereny Z."/>
            <person name="Hegedus B."/>
            <person name="Baldrian P."/>
            <person name="Stursova M."/>
            <person name="Weitz H."/>
            <person name="Taylor A."/>
            <person name="Grigoriev I.V."/>
            <person name="Nagy L.G."/>
            <person name="Martin F."/>
            <person name="Kauserud H."/>
        </authorList>
    </citation>
    <scope>NUCLEOTIDE SEQUENCE</scope>
    <source>
        <strain evidence="23">CBHHK200</strain>
    </source>
</reference>
<dbReference type="GO" id="GO:0051537">
    <property type="term" value="F:2 iron, 2 sulfur cluster binding"/>
    <property type="evidence" value="ECO:0007669"/>
    <property type="project" value="UniProtKB-KW"/>
</dbReference>
<evidence type="ECO:0000256" key="17">
    <source>
        <dbReference type="ARBA" id="ARBA00049517"/>
    </source>
</evidence>
<comment type="cofactor">
    <cofactor evidence="20">
        <name>[2Fe-2S] cluster</name>
        <dbReference type="ChEBI" id="CHEBI:190135"/>
    </cofactor>
    <text evidence="20">Binds 2 [2Fe-2S] clusters.</text>
</comment>
<sequence length="1382" mass="150747">MAPTSFHDFELQASSTLRFFLNGTPIVLDGNSFHPDSTLLDFIRSQGQGFTGTKLGCGEGGCGACTVVIQSRDPSTQQIQHLAVNACLAPIISVDGKHVITVEGVGNQENPHPIQERLFKLSGSQCGYCTPGIIMSLYAMVRNAAYRGSLSAADVELDGVLDGNLCRCTGYKPILDAAKTFVGEYAGRLASGDPIVPINFEAANLDHGDVCSNPAPSVKGCGRADCCQLSGESDPPTSSKFPRFKLKPYKVGTELIFPPSLTKQTLFPLKFGSSTRQWLRPTTLSELLAIKAQYPDAKLVGGSTEIQIEVKLKAAAYAVSVFVSDIAELRGVWPPTSTRRTFEFGANLSLAELEVACKQLVSELDPHLSGPIEAVKTQLRYFAGLQIRNVASVGGNIATASPISDLNPVWVAIGAKVFAASPDPEKTQFELPLADFFTGYRKTTLPRDAVIVKIIVPLNESGDREVVRAYKQAKRRDDDIAIVTACFSVRITSTGKISHARLAYGGMGPTVVSAVKTQDILIGKLFSSKTLEEALEVLGTEMHLPFNVPGGMASYRKTLALSFFFKFWNTVGSEINLSPELLPSQTDLEDITSIIHRQLSTGRRDNSDPYAQEVVGRQEPHLSGLLQATGEAVYVDDMPKVGNELYGGLVLSSRAHAKILSVDATAALEMEGVVDFVSHVDLPSERANWWGGTALDEEFFASSEVVAHGQPIGMIVAKTKIFAQKAARAVRVEYEDLPRIMTIEEAIEQQSFHPTYDRWIKRGRPIEEALAASDHVLEGRTRMGGQEHFYLETMSCLVVPKLENGELDIYSSTQSLADAQRWASVVTGVPRNRIVAHAKRLGGGFGGKETRSSHLTAMAAVAAKKTRRPVRIMLDRQEDIMITGQRHPCLADWRVGFTSEGKLQALSTDFYCNAGHSIDISGGVSDRALAHLENCYFIPDVDVHGRCCKTNTVSNTAFRGFGGPQGMLVAEHYIEAIAHKLNLDIDHVRQINLYKEAEKTPYHQKVLDWHVPRLLSDCRRESRYDERRAEVDRFNKEHKWRKRGIVLVPTKFGLAFGVKAMNQGSALVHVYMDGSVLVAHGGVEMGQGLYTKCCQIAAQELRVPLSDVFTSESATNTVPNTVPTAASAGSDLNGYAVFKACAEINKRLEPYRQKFGPDATLAALAAAAWGDRVSLSATGQHATPTLGYEWNNQNETGNLFHYFTQGVCATEVEVDTLTGDHTVLRVDINMDVGKSLNPAIDYGQIEGAFIQGQGLCTIEESLWLRQNGAIFTTGPGAYKLPGFSDIPQTFNVSLLRDAEWPNLGSIKASKGVGEPPLFLGCSVALAIRYALKSARADVGVEEMQDFRLPLTSERIRLACGDFLVKQGRVEAKNDEKDFFVHI</sequence>
<feature type="binding site" evidence="20">
    <location>
        <position position="65"/>
    </location>
    <ligand>
        <name>[2Fe-2S] cluster</name>
        <dbReference type="ChEBI" id="CHEBI:190135"/>
        <label>1</label>
    </ligand>
</feature>
<dbReference type="SUPFAM" id="SSF47741">
    <property type="entry name" value="CO dehydrogenase ISP C-domain like"/>
    <property type="match status" value="1"/>
</dbReference>
<dbReference type="FunFam" id="3.10.20.30:FF:000012">
    <property type="entry name" value="Xanthine dehydrogenase/oxidase"/>
    <property type="match status" value="1"/>
</dbReference>
<dbReference type="SUPFAM" id="SSF56176">
    <property type="entry name" value="FAD-binding/transporter-associated domain-like"/>
    <property type="match status" value="1"/>
</dbReference>
<dbReference type="Gene3D" id="3.10.20.30">
    <property type="match status" value="1"/>
</dbReference>
<dbReference type="FunFam" id="3.30.365.10:FF:000004">
    <property type="entry name" value="Xanthine dehydrogenase oxidase"/>
    <property type="match status" value="1"/>
</dbReference>
<dbReference type="SUPFAM" id="SSF54292">
    <property type="entry name" value="2Fe-2S ferredoxin-like"/>
    <property type="match status" value="1"/>
</dbReference>
<feature type="binding site" evidence="20">
    <location>
        <position position="1126"/>
    </location>
    <ligand>
        <name>Mo-molybdopterin</name>
        <dbReference type="ChEBI" id="CHEBI:71302"/>
    </ligand>
    <ligandPart>
        <name>Mo</name>
        <dbReference type="ChEBI" id="CHEBI:28685"/>
    </ligandPart>
</feature>
<dbReference type="PANTHER" id="PTHR45444:SF3">
    <property type="entry name" value="XANTHINE DEHYDROGENASE"/>
    <property type="match status" value="1"/>
</dbReference>
<feature type="active site" description="Proton acceptor" evidence="18">
    <location>
        <position position="1314"/>
    </location>
</feature>
<dbReference type="FunFam" id="3.90.1170.50:FF:000001">
    <property type="entry name" value="Aldehyde oxidase 1"/>
    <property type="match status" value="1"/>
</dbReference>
<dbReference type="InterPro" id="IPR016167">
    <property type="entry name" value="FAD-bd_PCMH_sub1"/>
</dbReference>
<dbReference type="Gene3D" id="3.30.43.10">
    <property type="entry name" value="Uridine Diphospho-n-acetylenolpyruvylglucosamine Reductase, domain 2"/>
    <property type="match status" value="1"/>
</dbReference>
<keyword evidence="11 20" id="KW-0408">Iron</keyword>
<dbReference type="Pfam" id="PF20256">
    <property type="entry name" value="MoCoBD_2"/>
    <property type="match status" value="1"/>
</dbReference>
<dbReference type="InterPro" id="IPR037165">
    <property type="entry name" value="AldOxase/xan_DH_Mopterin-bd_sf"/>
</dbReference>
<evidence type="ECO:0000256" key="20">
    <source>
        <dbReference type="PIRSR" id="PIRSR000127-3"/>
    </source>
</evidence>
<keyword evidence="9 19" id="KW-0274">FAD</keyword>
<evidence type="ECO:0000256" key="15">
    <source>
        <dbReference type="ARBA" id="ARBA00034078"/>
    </source>
</evidence>
<keyword evidence="6" id="KW-0285">Flavoprotein</keyword>
<feature type="domain" description="2Fe-2S ferredoxin-type" evidence="21">
    <location>
        <begin position="15"/>
        <end position="105"/>
    </location>
</feature>
<feature type="binding site" evidence="19">
    <location>
        <position position="927"/>
    </location>
    <ligand>
        <name>substrate</name>
    </ligand>
</feature>